<dbReference type="FunFam" id="3.20.20.10:FF:000002">
    <property type="entry name" value="Alanine racemase"/>
    <property type="match status" value="1"/>
</dbReference>
<dbReference type="InterPro" id="IPR001608">
    <property type="entry name" value="Ala_racemase_N"/>
</dbReference>
<dbReference type="EMBL" id="BDQX01000430">
    <property type="protein sequence ID" value="GBG11833.1"/>
    <property type="molecule type" value="Genomic_DNA"/>
</dbReference>
<evidence type="ECO:0000313" key="8">
    <source>
        <dbReference type="EMBL" id="GBG11833.1"/>
    </source>
</evidence>
<accession>A0A2R5F522</accession>
<keyword evidence="3 4" id="KW-0413">Isomerase</keyword>
<dbReference type="EC" id="5.1.1.1" evidence="4"/>
<keyword evidence="2 4" id="KW-0663">Pyridoxal phosphate</keyword>
<dbReference type="GO" id="GO:0005829">
    <property type="term" value="C:cytosol"/>
    <property type="evidence" value="ECO:0007669"/>
    <property type="project" value="TreeGrafter"/>
</dbReference>
<dbReference type="PANTHER" id="PTHR30511:SF0">
    <property type="entry name" value="ALANINE RACEMASE, CATABOLIC-RELATED"/>
    <property type="match status" value="1"/>
</dbReference>
<dbReference type="GO" id="GO:0030170">
    <property type="term" value="F:pyridoxal phosphate binding"/>
    <property type="evidence" value="ECO:0007669"/>
    <property type="project" value="UniProtKB-UniRule"/>
</dbReference>
<organism evidence="8 9">
    <name type="scientific">Paenibacillus agaridevorans</name>
    <dbReference type="NCBI Taxonomy" id="171404"/>
    <lineage>
        <taxon>Bacteria</taxon>
        <taxon>Bacillati</taxon>
        <taxon>Bacillota</taxon>
        <taxon>Bacilli</taxon>
        <taxon>Bacillales</taxon>
        <taxon>Paenibacillaceae</taxon>
        <taxon>Paenibacillus</taxon>
    </lineage>
</organism>
<dbReference type="UniPathway" id="UPA00042">
    <property type="reaction ID" value="UER00497"/>
</dbReference>
<reference evidence="8 9" key="1">
    <citation type="submission" date="2017-08" db="EMBL/GenBank/DDBJ databases">
        <title>Substantial Increase in Enzyme Production by Combined Drug-Resistance Mutations in Paenibacillus agaridevorans.</title>
        <authorList>
            <person name="Tanaka Y."/>
            <person name="Funane K."/>
            <person name="Hosaka T."/>
            <person name="Shiwa Y."/>
            <person name="Fujita N."/>
            <person name="Miyazaki T."/>
            <person name="Yoshikawa H."/>
            <person name="Murakami K."/>
            <person name="Kasahara K."/>
            <person name="Inaoka T."/>
            <person name="Hiraga Y."/>
            <person name="Ochi K."/>
        </authorList>
    </citation>
    <scope>NUCLEOTIDE SEQUENCE [LARGE SCALE GENOMIC DNA]</scope>
    <source>
        <strain evidence="8 9">T-3040</strain>
    </source>
</reference>
<feature type="domain" description="Alanine racemase C-terminal" evidence="7">
    <location>
        <begin position="251"/>
        <end position="386"/>
    </location>
</feature>
<feature type="modified residue" description="N6-(pyridoxal phosphate)lysine" evidence="4 5">
    <location>
        <position position="42"/>
    </location>
</feature>
<comment type="catalytic activity">
    <reaction evidence="4">
        <text>L-alanine = D-alanine</text>
        <dbReference type="Rhea" id="RHEA:20249"/>
        <dbReference type="ChEBI" id="CHEBI:57416"/>
        <dbReference type="ChEBI" id="CHEBI:57972"/>
        <dbReference type="EC" id="5.1.1.1"/>
    </reaction>
</comment>
<proteinExistence type="inferred from homology"/>
<dbReference type="PANTHER" id="PTHR30511">
    <property type="entry name" value="ALANINE RACEMASE"/>
    <property type="match status" value="1"/>
</dbReference>
<dbReference type="Pfam" id="PF00842">
    <property type="entry name" value="Ala_racemase_C"/>
    <property type="match status" value="1"/>
</dbReference>
<comment type="function">
    <text evidence="4">Catalyzes the interconversion of L-alanine and D-alanine. May also act on other amino acids.</text>
</comment>
<name>A0A2R5F522_9BACL</name>
<evidence type="ECO:0000256" key="3">
    <source>
        <dbReference type="ARBA" id="ARBA00023235"/>
    </source>
</evidence>
<evidence type="ECO:0000256" key="4">
    <source>
        <dbReference type="HAMAP-Rule" id="MF_01201"/>
    </source>
</evidence>
<dbReference type="InterPro" id="IPR009006">
    <property type="entry name" value="Ala_racemase/Decarboxylase_C"/>
</dbReference>
<dbReference type="PROSITE" id="PS00395">
    <property type="entry name" value="ALANINE_RACEMASE"/>
    <property type="match status" value="1"/>
</dbReference>
<dbReference type="InterPro" id="IPR000821">
    <property type="entry name" value="Ala_racemase"/>
</dbReference>
<evidence type="ECO:0000256" key="1">
    <source>
        <dbReference type="ARBA" id="ARBA00001933"/>
    </source>
</evidence>
<protein>
    <recommendedName>
        <fullName evidence="4">Alanine racemase</fullName>
        <ecNumber evidence="4">5.1.1.1</ecNumber>
    </recommendedName>
</protein>
<dbReference type="SMART" id="SM01005">
    <property type="entry name" value="Ala_racemase_C"/>
    <property type="match status" value="1"/>
</dbReference>
<dbReference type="SUPFAM" id="SSF50621">
    <property type="entry name" value="Alanine racemase C-terminal domain-like"/>
    <property type="match status" value="1"/>
</dbReference>
<sequence>MKDLDSYYRPTRAEISLDALRHNLTVIRAALPGGCKLMASVKANAYGHGAVEIAKAAESYGIDYLGVAFLDEALGLRRNGVRAPILVLGYVPGDALGLAREHDITISMFREDVRAAAENLPEAPDGRKLKIHVKVDSGMGRLGVLGLEEAVSFVEHCLATPQLEVEGMFTHYARADELDKGYTESQHERFSAVAKALEERGIRLPIIHAANSAAGMETPEWAGGMVRLGIAMYGLYPSAEVNREKIALAPVMSLKTEVSFVKQAPEGWGISYGTRYFAKGGERIGTLPIGYADGYSRMLSGKAHGLVRGVKLPIRGTICMDQCMITLDDERLTASEAGEVRQGEEVVLIGRQGDEVITMEELADQLGTINYEIACMIASRVPRVYTSGGAIVSVRNELA</sequence>
<dbReference type="GO" id="GO:0030632">
    <property type="term" value="P:D-alanine biosynthetic process"/>
    <property type="evidence" value="ECO:0007669"/>
    <property type="project" value="UniProtKB-UniRule"/>
</dbReference>
<keyword evidence="9" id="KW-1185">Reference proteome</keyword>
<dbReference type="SUPFAM" id="SSF51419">
    <property type="entry name" value="PLP-binding barrel"/>
    <property type="match status" value="1"/>
</dbReference>
<dbReference type="Proteomes" id="UP000245202">
    <property type="component" value="Unassembled WGS sequence"/>
</dbReference>
<comment type="caution">
    <text evidence="8">The sequence shown here is derived from an EMBL/GenBank/DDBJ whole genome shotgun (WGS) entry which is preliminary data.</text>
</comment>
<dbReference type="NCBIfam" id="TIGR00492">
    <property type="entry name" value="alr"/>
    <property type="match status" value="1"/>
</dbReference>
<dbReference type="GO" id="GO:0008784">
    <property type="term" value="F:alanine racemase activity"/>
    <property type="evidence" value="ECO:0007669"/>
    <property type="project" value="UniProtKB-UniRule"/>
</dbReference>
<dbReference type="PRINTS" id="PR00992">
    <property type="entry name" value="ALARACEMASE"/>
</dbReference>
<evidence type="ECO:0000256" key="5">
    <source>
        <dbReference type="PIRSR" id="PIRSR600821-50"/>
    </source>
</evidence>
<evidence type="ECO:0000256" key="2">
    <source>
        <dbReference type="ARBA" id="ARBA00022898"/>
    </source>
</evidence>
<feature type="binding site" evidence="4 6">
    <location>
        <position position="320"/>
    </location>
    <ligand>
        <name>substrate</name>
    </ligand>
</feature>
<gene>
    <name evidence="8" type="ORF">PAT3040_06681</name>
</gene>
<dbReference type="AlphaFoldDB" id="A0A2R5F522"/>
<dbReference type="CDD" id="cd00430">
    <property type="entry name" value="PLPDE_III_AR"/>
    <property type="match status" value="1"/>
</dbReference>
<dbReference type="Gene3D" id="2.40.37.10">
    <property type="entry name" value="Lyase, Ornithine Decarboxylase, Chain A, domain 1"/>
    <property type="match status" value="1"/>
</dbReference>
<comment type="cofactor">
    <cofactor evidence="1 4 5">
        <name>pyridoxal 5'-phosphate</name>
        <dbReference type="ChEBI" id="CHEBI:597326"/>
    </cofactor>
</comment>
<dbReference type="InterPro" id="IPR029066">
    <property type="entry name" value="PLP-binding_barrel"/>
</dbReference>
<evidence type="ECO:0000256" key="6">
    <source>
        <dbReference type="PIRSR" id="PIRSR600821-52"/>
    </source>
</evidence>
<dbReference type="InterPro" id="IPR020622">
    <property type="entry name" value="Ala_racemase_pyridoxalP-BS"/>
</dbReference>
<evidence type="ECO:0000313" key="9">
    <source>
        <dbReference type="Proteomes" id="UP000245202"/>
    </source>
</evidence>
<dbReference type="GO" id="GO:0009252">
    <property type="term" value="P:peptidoglycan biosynthetic process"/>
    <property type="evidence" value="ECO:0007669"/>
    <property type="project" value="TreeGrafter"/>
</dbReference>
<dbReference type="Gene3D" id="3.20.20.10">
    <property type="entry name" value="Alanine racemase"/>
    <property type="match status" value="1"/>
</dbReference>
<evidence type="ECO:0000259" key="7">
    <source>
        <dbReference type="SMART" id="SM01005"/>
    </source>
</evidence>
<feature type="active site" description="Proton acceptor; specific for D-alanine" evidence="4">
    <location>
        <position position="42"/>
    </location>
</feature>
<comment type="pathway">
    <text evidence="4">Amino-acid biosynthesis; D-alanine biosynthesis; D-alanine from L-alanine: step 1/1.</text>
</comment>
<feature type="active site" description="Proton acceptor; specific for L-alanine" evidence="4">
    <location>
        <position position="272"/>
    </location>
</feature>
<dbReference type="HAMAP" id="MF_01201">
    <property type="entry name" value="Ala_racemase"/>
    <property type="match status" value="1"/>
</dbReference>
<dbReference type="Pfam" id="PF01168">
    <property type="entry name" value="Ala_racemase_N"/>
    <property type="match status" value="1"/>
</dbReference>
<comment type="similarity">
    <text evidence="4">Belongs to the alanine racemase family.</text>
</comment>
<feature type="binding site" evidence="4 6">
    <location>
        <position position="141"/>
    </location>
    <ligand>
        <name>substrate</name>
    </ligand>
</feature>
<dbReference type="InterPro" id="IPR011079">
    <property type="entry name" value="Ala_racemase_C"/>
</dbReference>